<dbReference type="GO" id="GO:0051287">
    <property type="term" value="F:NAD binding"/>
    <property type="evidence" value="ECO:0007669"/>
    <property type="project" value="InterPro"/>
</dbReference>
<dbReference type="Proteomes" id="UP000231382">
    <property type="component" value="Unassembled WGS sequence"/>
</dbReference>
<dbReference type="SUPFAM" id="SSF48179">
    <property type="entry name" value="6-phosphogluconate dehydrogenase C-terminal domain-like"/>
    <property type="match status" value="1"/>
</dbReference>
<feature type="domain" description="UDP-glucose/GDP-mannose dehydrogenase dimerisation" evidence="3">
    <location>
        <begin position="175"/>
        <end position="246"/>
    </location>
</feature>
<evidence type="ECO:0000313" key="5">
    <source>
        <dbReference type="Proteomes" id="UP000231382"/>
    </source>
</evidence>
<accession>A0A2H0W731</accession>
<dbReference type="InterPro" id="IPR028359">
    <property type="entry name" value="UDP_ManNAc/GlcNAc_DH"/>
</dbReference>
<comment type="caution">
    <text evidence="4">The sequence shown here is derived from an EMBL/GenBank/DDBJ whole genome shotgun (WGS) entry which is preliminary data.</text>
</comment>
<dbReference type="AlphaFoldDB" id="A0A2H0W731"/>
<proteinExistence type="inferred from homology"/>
<evidence type="ECO:0000313" key="4">
    <source>
        <dbReference type="EMBL" id="PIS07895.1"/>
    </source>
</evidence>
<dbReference type="GO" id="GO:0000271">
    <property type="term" value="P:polysaccharide biosynthetic process"/>
    <property type="evidence" value="ECO:0007669"/>
    <property type="project" value="InterPro"/>
</dbReference>
<dbReference type="InterPro" id="IPR017476">
    <property type="entry name" value="UDP-Glc/GDP-Man"/>
</dbReference>
<keyword evidence="2" id="KW-0812">Transmembrane</keyword>
<name>A0A2H0W731_9BACT</name>
<dbReference type="GO" id="GO:0016628">
    <property type="term" value="F:oxidoreductase activity, acting on the CH-CH group of donors, NAD or NADP as acceptor"/>
    <property type="evidence" value="ECO:0007669"/>
    <property type="project" value="InterPro"/>
</dbReference>
<dbReference type="Pfam" id="PF00984">
    <property type="entry name" value="UDPG_MGDP_dh"/>
    <property type="match status" value="1"/>
</dbReference>
<gene>
    <name evidence="4" type="ORF">COT78_01530</name>
</gene>
<reference evidence="5" key="1">
    <citation type="submission" date="2017-09" db="EMBL/GenBank/DDBJ databases">
        <title>Depth-based differentiation of microbial function through sediment-hosted aquifers and enrichment of novel symbionts in the deep terrestrial subsurface.</title>
        <authorList>
            <person name="Probst A.J."/>
            <person name="Ladd B."/>
            <person name="Jarett J.K."/>
            <person name="Geller-Mcgrath D.E."/>
            <person name="Sieber C.M.K."/>
            <person name="Emerson J.B."/>
            <person name="Anantharaman K."/>
            <person name="Thomas B.C."/>
            <person name="Malmstrom R."/>
            <person name="Stieglmeier M."/>
            <person name="Klingl A."/>
            <person name="Woyke T."/>
            <person name="Ryan C.M."/>
            <person name="Banfield J.F."/>
        </authorList>
    </citation>
    <scope>NUCLEOTIDE SEQUENCE [LARGE SCALE GENOMIC DNA]</scope>
</reference>
<evidence type="ECO:0000259" key="3">
    <source>
        <dbReference type="Pfam" id="PF00984"/>
    </source>
</evidence>
<dbReference type="PANTHER" id="PTHR43491:SF1">
    <property type="entry name" value="UDP-N-ACETYL-D-MANNOSAMINE DEHYDROGENASE"/>
    <property type="match status" value="1"/>
</dbReference>
<dbReference type="Gene3D" id="3.40.50.720">
    <property type="entry name" value="NAD(P)-binding Rossmann-like Domain"/>
    <property type="match status" value="2"/>
</dbReference>
<dbReference type="SUPFAM" id="SSF51735">
    <property type="entry name" value="NAD(P)-binding Rossmann-fold domains"/>
    <property type="match status" value="1"/>
</dbReference>
<sequence>MSGVITFDTAYDIVIIGLGEIGGGLLRKIASVDGKDRLFGVDVNNKILAQYQAEGFNVGNTIPRANHYIIAVYSTSQVIEVAKKIPLDLVPLISIESTDEPGTMKELYDTLSRLGDFDLFCFPHRFNPKDQEHQYFNLDRVASAFIRRSAVRGIKFYQRYMDVSLIHVFPIEIVELCKPIENTYRFMEIAFAEELKMRCAEKKIDFETLRKAMNTKWNINIMEARDGIGGKCLPKDTNIISNYFGNFNLVNTAITSDGEYKGLRRKIPKINKLVIVIPMLLFAGLAFYVLSNRIFVTFYLNKYIKTFDQFSQEIRQIEEKPKAQRLELMYDSMYKYSKQMDKVKEDIRVKKNFSGLLFKD</sequence>
<dbReference type="PIRSF" id="PIRSF500136">
    <property type="entry name" value="UDP_ManNAc_DH"/>
    <property type="match status" value="1"/>
</dbReference>
<evidence type="ECO:0000256" key="1">
    <source>
        <dbReference type="PIRNR" id="PIRNR000124"/>
    </source>
</evidence>
<feature type="transmembrane region" description="Helical" evidence="2">
    <location>
        <begin position="270"/>
        <end position="290"/>
    </location>
</feature>
<dbReference type="PANTHER" id="PTHR43491">
    <property type="entry name" value="UDP-N-ACETYL-D-MANNOSAMINE DEHYDROGENASE"/>
    <property type="match status" value="1"/>
</dbReference>
<dbReference type="GO" id="GO:0016616">
    <property type="term" value="F:oxidoreductase activity, acting on the CH-OH group of donors, NAD or NADP as acceptor"/>
    <property type="evidence" value="ECO:0007669"/>
    <property type="project" value="InterPro"/>
</dbReference>
<dbReference type="EMBL" id="PEZW01000009">
    <property type="protein sequence ID" value="PIS07895.1"/>
    <property type="molecule type" value="Genomic_DNA"/>
</dbReference>
<keyword evidence="2" id="KW-1133">Transmembrane helix</keyword>
<dbReference type="InterPro" id="IPR036291">
    <property type="entry name" value="NAD(P)-bd_dom_sf"/>
</dbReference>
<dbReference type="InterPro" id="IPR014026">
    <property type="entry name" value="UDP-Glc/GDP-Man_DH_dimer"/>
</dbReference>
<dbReference type="PIRSF" id="PIRSF000124">
    <property type="entry name" value="UDPglc_GDPman_dh"/>
    <property type="match status" value="1"/>
</dbReference>
<comment type="similarity">
    <text evidence="1">Belongs to the UDP-glucose/GDP-mannose dehydrogenase family.</text>
</comment>
<protein>
    <recommendedName>
        <fullName evidence="3">UDP-glucose/GDP-mannose dehydrogenase dimerisation domain-containing protein</fullName>
    </recommendedName>
</protein>
<evidence type="ECO:0000256" key="2">
    <source>
        <dbReference type="SAM" id="Phobius"/>
    </source>
</evidence>
<dbReference type="InterPro" id="IPR008927">
    <property type="entry name" value="6-PGluconate_DH-like_C_sf"/>
</dbReference>
<organism evidence="4 5">
    <name type="scientific">Candidatus Berkelbacteria bacterium CG10_big_fil_rev_8_21_14_0_10_43_13</name>
    <dbReference type="NCBI Taxonomy" id="1974514"/>
    <lineage>
        <taxon>Bacteria</taxon>
        <taxon>Candidatus Berkelbacteria</taxon>
    </lineage>
</organism>
<keyword evidence="2" id="KW-0472">Membrane</keyword>